<reference evidence="2" key="1">
    <citation type="submission" date="2023-10" db="EMBL/GenBank/DDBJ databases">
        <title>Genome assembly of Pristionchus species.</title>
        <authorList>
            <person name="Yoshida K."/>
            <person name="Sommer R.J."/>
        </authorList>
    </citation>
    <scope>NUCLEOTIDE SEQUENCE</scope>
    <source>
        <strain evidence="2">RS5133</strain>
    </source>
</reference>
<keyword evidence="1" id="KW-1133">Transmembrane helix</keyword>
<proteinExistence type="predicted"/>
<keyword evidence="1" id="KW-0472">Membrane</keyword>
<organism evidence="2 3">
    <name type="scientific">Pristionchus fissidentatus</name>
    <dbReference type="NCBI Taxonomy" id="1538716"/>
    <lineage>
        <taxon>Eukaryota</taxon>
        <taxon>Metazoa</taxon>
        <taxon>Ecdysozoa</taxon>
        <taxon>Nematoda</taxon>
        <taxon>Chromadorea</taxon>
        <taxon>Rhabditida</taxon>
        <taxon>Rhabditina</taxon>
        <taxon>Diplogasteromorpha</taxon>
        <taxon>Diplogasteroidea</taxon>
        <taxon>Neodiplogasteridae</taxon>
        <taxon>Pristionchus</taxon>
    </lineage>
</organism>
<evidence type="ECO:0000313" key="3">
    <source>
        <dbReference type="Proteomes" id="UP001432322"/>
    </source>
</evidence>
<protein>
    <recommendedName>
        <fullName evidence="4">Glycosyltransferase family 92 protein</fullName>
    </recommendedName>
</protein>
<accession>A0AAV5VYZ9</accession>
<name>A0AAV5VYZ9_9BILA</name>
<evidence type="ECO:0000313" key="2">
    <source>
        <dbReference type="EMBL" id="GMT24832.1"/>
    </source>
</evidence>
<evidence type="ECO:0008006" key="4">
    <source>
        <dbReference type="Google" id="ProtNLM"/>
    </source>
</evidence>
<sequence>QMRLYGTRRSRFVILAIFIACLIAINVLMSKIRRVIHLSELEKSSRLHATLTTAVYYPSTLSGKDQPLIYFLLHSDLAVLPADIDCKSANGTTTIHSSMSISHAQDNGLMFGWCESVEGLVDFNLKLDRFTAAVDPIYSIRTYDSVTCVSNAFLYEDADSIRALLSNRTSSSPHDNRSLLVVYVSSLHAEIYDAIQEEFQNDVKIIPWGVGARESATISLRKTGYERAVAASFADCWIRFAPFSTSITLLDLGSVPFDSTDVIPRLSGDRSLLHRMADSWAVEHLRVQRIDE</sequence>
<keyword evidence="1" id="KW-0812">Transmembrane</keyword>
<evidence type="ECO:0000256" key="1">
    <source>
        <dbReference type="SAM" id="Phobius"/>
    </source>
</evidence>
<dbReference type="EMBL" id="BTSY01000004">
    <property type="protein sequence ID" value="GMT24832.1"/>
    <property type="molecule type" value="Genomic_DNA"/>
</dbReference>
<feature type="non-terminal residue" evidence="2">
    <location>
        <position position="292"/>
    </location>
</feature>
<keyword evidence="3" id="KW-1185">Reference proteome</keyword>
<gene>
    <name evidence="2" type="ORF">PFISCL1PPCAC_16129</name>
</gene>
<dbReference type="Proteomes" id="UP001432322">
    <property type="component" value="Unassembled WGS sequence"/>
</dbReference>
<dbReference type="AlphaFoldDB" id="A0AAV5VYZ9"/>
<comment type="caution">
    <text evidence="2">The sequence shown here is derived from an EMBL/GenBank/DDBJ whole genome shotgun (WGS) entry which is preliminary data.</text>
</comment>
<feature type="non-terminal residue" evidence="2">
    <location>
        <position position="1"/>
    </location>
</feature>
<feature type="transmembrane region" description="Helical" evidence="1">
    <location>
        <begin position="12"/>
        <end position="29"/>
    </location>
</feature>